<organism evidence="1 2">
    <name type="scientific">Aedes aegypti</name>
    <name type="common">Yellowfever mosquito</name>
    <name type="synonym">Culex aegypti</name>
    <dbReference type="NCBI Taxonomy" id="7159"/>
    <lineage>
        <taxon>Eukaryota</taxon>
        <taxon>Metazoa</taxon>
        <taxon>Ecdysozoa</taxon>
        <taxon>Arthropoda</taxon>
        <taxon>Hexapoda</taxon>
        <taxon>Insecta</taxon>
        <taxon>Pterygota</taxon>
        <taxon>Neoptera</taxon>
        <taxon>Endopterygota</taxon>
        <taxon>Diptera</taxon>
        <taxon>Nematocera</taxon>
        <taxon>Culicoidea</taxon>
        <taxon>Culicidae</taxon>
        <taxon>Culicinae</taxon>
        <taxon>Aedini</taxon>
        <taxon>Aedes</taxon>
        <taxon>Stegomyia</taxon>
    </lineage>
</organism>
<dbReference type="AlphaFoldDB" id="J9HGW9"/>
<dbReference type="Proteomes" id="UP000682892">
    <property type="component" value="Unassembled WGS sequence"/>
</dbReference>
<reference evidence="1" key="2">
    <citation type="journal article" date="2007" name="Science">
        <title>Genome sequence of Aedes aegypti, a major arbovirus vector.</title>
        <authorList>
            <person name="Nene V."/>
            <person name="Wortman J.R."/>
            <person name="Lawson D."/>
            <person name="Haas B."/>
            <person name="Kodira C."/>
            <person name="Tu Z.J."/>
            <person name="Loftus B."/>
            <person name="Xi Z."/>
            <person name="Megy K."/>
            <person name="Grabherr M."/>
            <person name="Ren Q."/>
            <person name="Zdobnov E.M."/>
            <person name="Lobo N.F."/>
            <person name="Campbell K.S."/>
            <person name="Brown S.E."/>
            <person name="Bonaldo M.F."/>
            <person name="Zhu J."/>
            <person name="Sinkins S.P."/>
            <person name="Hogenkamp D.G."/>
            <person name="Amedeo P."/>
            <person name="Arensburger P."/>
            <person name="Atkinson P.W."/>
            <person name="Bidwell S."/>
            <person name="Biedler J."/>
            <person name="Birney E."/>
            <person name="Bruggner R.V."/>
            <person name="Costas J."/>
            <person name="Coy M.R."/>
            <person name="Crabtree J."/>
            <person name="Crawford M."/>
            <person name="Debruyn B."/>
            <person name="Decaprio D."/>
            <person name="Eiglmeier K."/>
            <person name="Eisenstadt E."/>
            <person name="El-Dorry H."/>
            <person name="Gelbart W.M."/>
            <person name="Gomes S.L."/>
            <person name="Hammond M."/>
            <person name="Hannick L.I."/>
            <person name="Hogan J.R."/>
            <person name="Holmes M.H."/>
            <person name="Jaffe D."/>
            <person name="Johnston J.S."/>
            <person name="Kennedy R.C."/>
            <person name="Koo H."/>
            <person name="Kravitz S."/>
            <person name="Kriventseva E.V."/>
            <person name="Kulp D."/>
            <person name="Labutti K."/>
            <person name="Lee E."/>
            <person name="Li S."/>
            <person name="Lovin D.D."/>
            <person name="Mao C."/>
            <person name="Mauceli E."/>
            <person name="Menck C.F."/>
            <person name="Miller J.R."/>
            <person name="Montgomery P."/>
            <person name="Mori A."/>
            <person name="Nascimento A.L."/>
            <person name="Naveira H.F."/>
            <person name="Nusbaum C."/>
            <person name="O'leary S."/>
            <person name="Orvis J."/>
            <person name="Pertea M."/>
            <person name="Quesneville H."/>
            <person name="Reidenbach K.R."/>
            <person name="Rogers Y.H."/>
            <person name="Roth C.W."/>
            <person name="Schneider J.R."/>
            <person name="Schatz M."/>
            <person name="Shumway M."/>
            <person name="Stanke M."/>
            <person name="Stinson E.O."/>
            <person name="Tubio J.M."/>
            <person name="Vanzee J.P."/>
            <person name="Verjovski-Almeida S."/>
            <person name="Werner D."/>
            <person name="White O."/>
            <person name="Wyder S."/>
            <person name="Zeng Q."/>
            <person name="Zhao Q."/>
            <person name="Zhao Y."/>
            <person name="Hill C.A."/>
            <person name="Raikhel A.S."/>
            <person name="Soares M.B."/>
            <person name="Knudson D.L."/>
            <person name="Lee N.H."/>
            <person name="Galagan J."/>
            <person name="Salzberg S.L."/>
            <person name="Paulsen I.T."/>
            <person name="Dimopoulos G."/>
            <person name="Collins F.H."/>
            <person name="Birren B."/>
            <person name="Fraser-Liggett C.M."/>
            <person name="Severson D.W."/>
        </authorList>
    </citation>
    <scope>NUCLEOTIDE SEQUENCE [LARGE SCALE GENOMIC DNA]</scope>
    <source>
        <strain evidence="1">Liverpool</strain>
    </source>
</reference>
<sequence>MGVRGSATGSTNYVSPTSPPLGGCWWAFYVIPFIESILDHRQM</sequence>
<accession>J9HGW9</accession>
<dbReference type="PaxDb" id="7159-AAEL017473-PA"/>
<dbReference type="EMBL" id="CH478784">
    <property type="protein sequence ID" value="EJY58122.1"/>
    <property type="molecule type" value="Genomic_DNA"/>
</dbReference>
<reference evidence="1" key="3">
    <citation type="submission" date="2012-09" db="EMBL/GenBank/DDBJ databases">
        <authorList>
            <consortium name="VectorBase"/>
        </authorList>
    </citation>
    <scope>NUCLEOTIDE SEQUENCE</scope>
    <source>
        <strain evidence="1">Liverpool</strain>
    </source>
</reference>
<evidence type="ECO:0000313" key="2">
    <source>
        <dbReference type="Proteomes" id="UP000682892"/>
    </source>
</evidence>
<dbReference type="HOGENOM" id="CLU_3242489_0_0_1"/>
<reference evidence="1" key="1">
    <citation type="submission" date="2005-10" db="EMBL/GenBank/DDBJ databases">
        <authorList>
            <person name="Loftus B.J."/>
            <person name="Nene V.M."/>
            <person name="Hannick L.I."/>
            <person name="Bidwell S."/>
            <person name="Haas B."/>
            <person name="Amedeo P."/>
            <person name="Orvis J."/>
            <person name="Wortman J.R."/>
            <person name="White O.R."/>
            <person name="Salzberg S."/>
            <person name="Shumway M."/>
            <person name="Koo H."/>
            <person name="Zhao Y."/>
            <person name="Holmes M."/>
            <person name="Miller J."/>
            <person name="Schatz M."/>
            <person name="Pop M."/>
            <person name="Pai G."/>
            <person name="Utterback T."/>
            <person name="Rogers Y.-H."/>
            <person name="Kravitz S."/>
            <person name="Fraser C.M."/>
        </authorList>
    </citation>
    <scope>NUCLEOTIDE SEQUENCE</scope>
    <source>
        <strain evidence="1">Liverpool</strain>
    </source>
</reference>
<gene>
    <name evidence="1" type="ORF">AaeL_AAEL017473</name>
</gene>
<name>J9HGW9_AEDAE</name>
<protein>
    <submittedName>
        <fullName evidence="1">AAEL017473-PA</fullName>
    </submittedName>
</protein>
<proteinExistence type="predicted"/>
<evidence type="ECO:0000313" key="1">
    <source>
        <dbReference type="EMBL" id="EJY58122.1"/>
    </source>
</evidence>